<dbReference type="PANTHER" id="PTHR21219:SF4">
    <property type="entry name" value="PID DOMAIN-CONTAINING PROTEIN"/>
    <property type="match status" value="1"/>
</dbReference>
<organism evidence="2 3">
    <name type="scientific">Daphnia magna</name>
    <dbReference type="NCBI Taxonomy" id="35525"/>
    <lineage>
        <taxon>Eukaryota</taxon>
        <taxon>Metazoa</taxon>
        <taxon>Ecdysozoa</taxon>
        <taxon>Arthropoda</taxon>
        <taxon>Crustacea</taxon>
        <taxon>Branchiopoda</taxon>
        <taxon>Diplostraca</taxon>
        <taxon>Cladocera</taxon>
        <taxon>Anomopoda</taxon>
        <taxon>Daphniidae</taxon>
        <taxon>Daphnia</taxon>
    </lineage>
</organism>
<gene>
    <name evidence="2" type="ORF">APZ42_027471</name>
</gene>
<feature type="compositionally biased region" description="Polar residues" evidence="1">
    <location>
        <begin position="1061"/>
        <end position="1079"/>
    </location>
</feature>
<feature type="compositionally biased region" description="Low complexity" evidence="1">
    <location>
        <begin position="614"/>
        <end position="630"/>
    </location>
</feature>
<keyword evidence="3" id="KW-1185">Reference proteome</keyword>
<feature type="region of interest" description="Disordered" evidence="1">
    <location>
        <begin position="1243"/>
        <end position="1263"/>
    </location>
</feature>
<feature type="region of interest" description="Disordered" evidence="1">
    <location>
        <begin position="1061"/>
        <end position="1083"/>
    </location>
</feature>
<feature type="region of interest" description="Disordered" evidence="1">
    <location>
        <begin position="1110"/>
        <end position="1221"/>
    </location>
</feature>
<feature type="compositionally biased region" description="Polar residues" evidence="1">
    <location>
        <begin position="678"/>
        <end position="687"/>
    </location>
</feature>
<protein>
    <recommendedName>
        <fullName evidence="4">PID domain-containing protein</fullName>
    </recommendedName>
</protein>
<feature type="compositionally biased region" description="Polar residues" evidence="1">
    <location>
        <begin position="804"/>
        <end position="813"/>
    </location>
</feature>
<dbReference type="STRING" id="35525.A0A164RMW8"/>
<feature type="compositionally biased region" description="Polar residues" evidence="1">
    <location>
        <begin position="307"/>
        <end position="319"/>
    </location>
</feature>
<evidence type="ECO:0000313" key="3">
    <source>
        <dbReference type="Proteomes" id="UP000076858"/>
    </source>
</evidence>
<feature type="region of interest" description="Disordered" evidence="1">
    <location>
        <begin position="307"/>
        <end position="338"/>
    </location>
</feature>
<dbReference type="PANTHER" id="PTHR21219">
    <property type="entry name" value="FI19613P1"/>
    <property type="match status" value="1"/>
</dbReference>
<feature type="compositionally biased region" description="Basic and acidic residues" evidence="1">
    <location>
        <begin position="997"/>
        <end position="1008"/>
    </location>
</feature>
<accession>A0A164RMW8</accession>
<feature type="compositionally biased region" description="Basic and acidic residues" evidence="1">
    <location>
        <begin position="818"/>
        <end position="839"/>
    </location>
</feature>
<evidence type="ECO:0000313" key="2">
    <source>
        <dbReference type="EMBL" id="KZS08792.1"/>
    </source>
</evidence>
<sequence>MAMLGTKTLRLFLGGSYTIQKRLSRKRRTGNSPSSLALLKFFISQGMTIEKGKTTLRFQDSTEVNIRHLTTGAPCPFGTVSLFLSWRTDWISQKSACIVLMSAVACPAAHFPAKSVFIRLLGVPRLEDHLHPRHTGVQEEGMVRYRPEAGERGYTFRLVNNNGNNGDVNGGSPTGTLISDHSGASTLDSSVYKERIDSLFRQQHLRRHANETQKPLVEEEDDAAVNEPTMEHLQLHFQKVLAEQRGNVASPVPATPSTKNHSTTYIQVNNHVNHTLMRESTPESRAQRFNEARTAVQAQIEKMFQDASTTNGQQPNKTAMNHHVSTSSPSTVNDPSSSVINITNHKAVINVRSDYPLPTQKAVHNKQNVPLPPIPAVPPPSPPSSSAMTNTNQYKVDYLGSLSLPGRATSLESLQFPLKELYSQYRQHENANRNQIYRGTMEISPAGLKIQYYLSDSRRPSVPQEVLNPFPTIAVWAAVKFVARTESTGRKFAFLPLICDPENQDKQNLFHPLSAADDGDWVTSPTFHPPLFTCVMRNTQAPKDLECHAFVCDNPEDAIVIAANLYQALLRNMKNNESSQQQPQQQPLPPQQQAPPPPPTSATPVNKIAQPIYSPSTSVSNWSESSVTSSFQQPVRPPRRKKSTKPLDGGLERRKSIRRSQNKTRSSQGKANLRRSMRNASQRSNTGRVVVKRSVSERHLGEVLTSDGLDGPDQSNNGDILTKVAIPRSKSFMTVPQQNYSFSELFEELKKREGVRSVDDVLKTIVNKDRMSFNDLTPAYKEMLMKLALTLSKDEMFQRSKNIMRHQTSNLSKTKSKGKADVTRNETNKLAARDSDAEHSTSSSRISSVLRATKKSFSKWGAARSVSTGYSVTKEEKQASEPQLIKNIKIIKSPEPSIVSVAPLVFPTKHFNPKTPLPPRSVVANNKNGIVNKAPDYSASCSECGYDSESCSHKCYCSFNETQSQDTTDYSDAERCYCSLKRISKSSGAPVYRIRLDSDDTDTSHDSLPDPAVRHPPHIKPTKNRPNYARKSSSMTSWSALSGAESPLTAWRRNTANLQHSAPATTTKPSAHPQSTRFTLSSASSLRQKSLSSYLSDTSLDSDVVAMTEPAHKSANGKSSFAKQPEILRRKSRSSYLSSETEMDSTSCNSFVRGPISLTNQQQRLQRKTSPAESVGYQSYDSTGSSGRTSRNFSLENLSSVSDDRRNSNSSSDRSLKSQNSVRGNKFLMVSAVDPKGKIVYRGTSSAGSTHHSQHHHRSVAKTVPEGALSAKKTTEIAAMFSNIKLNQTTDIVIDDSEVTEDTASEISTDDAYSSMHYRGAVRNNKNGFSKRSELENSLGYLP</sequence>
<dbReference type="EMBL" id="LRGB01002190">
    <property type="protein sequence ID" value="KZS08792.1"/>
    <property type="molecule type" value="Genomic_DNA"/>
</dbReference>
<feature type="compositionally biased region" description="Pro residues" evidence="1">
    <location>
        <begin position="586"/>
        <end position="601"/>
    </location>
</feature>
<proteinExistence type="predicted"/>
<feature type="region of interest" description="Disordered" evidence="1">
    <location>
        <begin position="804"/>
        <end position="848"/>
    </location>
</feature>
<evidence type="ECO:0000256" key="1">
    <source>
        <dbReference type="SAM" id="MobiDB-lite"/>
    </source>
</evidence>
<feature type="compositionally biased region" description="Low complexity" evidence="1">
    <location>
        <begin position="324"/>
        <end position="338"/>
    </location>
</feature>
<evidence type="ECO:0008006" key="4">
    <source>
        <dbReference type="Google" id="ProtNLM"/>
    </source>
</evidence>
<feature type="region of interest" description="Disordered" evidence="1">
    <location>
        <begin position="997"/>
        <end position="1034"/>
    </location>
</feature>
<feature type="compositionally biased region" description="Low complexity" evidence="1">
    <location>
        <begin position="1208"/>
        <end position="1221"/>
    </location>
</feature>
<dbReference type="OrthoDB" id="5959615at2759"/>
<comment type="caution">
    <text evidence="2">The sequence shown here is derived from an EMBL/GenBank/DDBJ whole genome shotgun (WGS) entry which is preliminary data.</text>
</comment>
<feature type="region of interest" description="Disordered" evidence="1">
    <location>
        <begin position="575"/>
        <end position="694"/>
    </location>
</feature>
<reference evidence="2 3" key="1">
    <citation type="submission" date="2016-03" db="EMBL/GenBank/DDBJ databases">
        <title>EvidentialGene: Evidence-directed Construction of Genes on Genomes.</title>
        <authorList>
            <person name="Gilbert D.G."/>
            <person name="Choi J.-H."/>
            <person name="Mockaitis K."/>
            <person name="Colbourne J."/>
            <person name="Pfrender M."/>
        </authorList>
    </citation>
    <scope>NUCLEOTIDE SEQUENCE [LARGE SCALE GENOMIC DNA]</scope>
    <source>
        <strain evidence="2 3">Xinb3</strain>
        <tissue evidence="2">Complete organism</tissue>
    </source>
</reference>
<feature type="compositionally biased region" description="Polar residues" evidence="1">
    <location>
        <begin position="1157"/>
        <end position="1198"/>
    </location>
</feature>
<dbReference type="Proteomes" id="UP000076858">
    <property type="component" value="Unassembled WGS sequence"/>
</dbReference>
<name>A0A164RMW8_9CRUS</name>